<reference evidence="2 3" key="1">
    <citation type="submission" date="2015-11" db="EMBL/GenBank/DDBJ databases">
        <title>Draft genome sequences of new species of the genus Lactobacillus isolated from orchardgrass silage.</title>
        <authorList>
            <person name="Tohno M."/>
            <person name="Tanizawa Y."/>
            <person name="Arita M."/>
        </authorList>
    </citation>
    <scope>NUCLEOTIDE SEQUENCE [LARGE SCALE GENOMIC DNA]</scope>
    <source>
        <strain evidence="2 3">IWT30</strain>
    </source>
</reference>
<evidence type="ECO:0000313" key="3">
    <source>
        <dbReference type="Proteomes" id="UP000198374"/>
    </source>
</evidence>
<gene>
    <name evidence="2" type="ORF">IWT30_00072</name>
</gene>
<dbReference type="Pfam" id="PF00173">
    <property type="entry name" value="Cyt-b5"/>
    <property type="match status" value="1"/>
</dbReference>
<name>A0A1Z5I8P5_9LACO</name>
<dbReference type="AlphaFoldDB" id="A0A1Z5I8P5"/>
<comment type="caution">
    <text evidence="2">The sequence shown here is derived from an EMBL/GenBank/DDBJ whole genome shotgun (WGS) entry which is preliminary data.</text>
</comment>
<dbReference type="Proteomes" id="UP000198374">
    <property type="component" value="Unassembled WGS sequence"/>
</dbReference>
<organism evidence="2 3">
    <name type="scientific">Secundilactobacillus mixtipabuli</name>
    <dbReference type="NCBI Taxonomy" id="1435342"/>
    <lineage>
        <taxon>Bacteria</taxon>
        <taxon>Bacillati</taxon>
        <taxon>Bacillota</taxon>
        <taxon>Bacilli</taxon>
        <taxon>Lactobacillales</taxon>
        <taxon>Lactobacillaceae</taxon>
        <taxon>Secundilactobacillus</taxon>
    </lineage>
</organism>
<dbReference type="SUPFAM" id="SSF55856">
    <property type="entry name" value="Cytochrome b5-like heme/steroid binding domain"/>
    <property type="match status" value="1"/>
</dbReference>
<sequence length="76" mass="8142">MAENLTKEELKQYDGKDGHKAYVAIDGTIYDVTNVAAWPNGEHHGNGAGKDLSEAIMASPHKKSVLAKLPVVGKLI</sequence>
<keyword evidence="3" id="KW-1185">Reference proteome</keyword>
<dbReference type="Gene3D" id="3.10.120.10">
    <property type="entry name" value="Cytochrome b5-like heme/steroid binding domain"/>
    <property type="match status" value="1"/>
</dbReference>
<dbReference type="SMART" id="SM01117">
    <property type="entry name" value="Cyt-b5"/>
    <property type="match status" value="1"/>
</dbReference>
<protein>
    <submittedName>
        <fullName evidence="2">Cytochrome B5</fullName>
    </submittedName>
</protein>
<dbReference type="OrthoDB" id="9785263at2"/>
<dbReference type="InterPro" id="IPR001199">
    <property type="entry name" value="Cyt_B5-like_heme/steroid-bd"/>
</dbReference>
<dbReference type="InterPro" id="IPR036400">
    <property type="entry name" value="Cyt_B5-like_heme/steroid_sf"/>
</dbReference>
<proteinExistence type="predicted"/>
<evidence type="ECO:0000313" key="2">
    <source>
        <dbReference type="EMBL" id="GAW98129.1"/>
    </source>
</evidence>
<accession>A0A1Z5I8P5</accession>
<feature type="domain" description="Cytochrome b5 heme-binding" evidence="1">
    <location>
        <begin position="5"/>
        <end position="76"/>
    </location>
</feature>
<dbReference type="EMBL" id="BCMF01000001">
    <property type="protein sequence ID" value="GAW98129.1"/>
    <property type="molecule type" value="Genomic_DNA"/>
</dbReference>
<evidence type="ECO:0000259" key="1">
    <source>
        <dbReference type="SMART" id="SM01117"/>
    </source>
</evidence>
<dbReference type="RefSeq" id="WP_089107972.1">
    <property type="nucleotide sequence ID" value="NZ_BCMF01000001.1"/>
</dbReference>